<gene>
    <name evidence="3" type="ORF">EV378_5285</name>
</gene>
<dbReference type="RefSeq" id="WP_132430067.1">
    <property type="nucleotide sequence ID" value="NZ_SMFZ01000002.1"/>
</dbReference>
<protein>
    <submittedName>
        <fullName evidence="3">Putative FmdB family regulatory protein</fullName>
    </submittedName>
</protein>
<accession>A0A4R1HGJ7</accession>
<dbReference type="NCBIfam" id="TIGR02605">
    <property type="entry name" value="CxxC_CxxC_SSSS"/>
    <property type="match status" value="1"/>
</dbReference>
<organism evidence="3 4">
    <name type="scientific">Pseudonocardia endophytica</name>
    <dbReference type="NCBI Taxonomy" id="401976"/>
    <lineage>
        <taxon>Bacteria</taxon>
        <taxon>Bacillati</taxon>
        <taxon>Actinomycetota</taxon>
        <taxon>Actinomycetes</taxon>
        <taxon>Pseudonocardiales</taxon>
        <taxon>Pseudonocardiaceae</taxon>
        <taxon>Pseudonocardia</taxon>
    </lineage>
</organism>
<dbReference type="InterPro" id="IPR013429">
    <property type="entry name" value="Regulatory_FmdB_Zinc_ribbon"/>
</dbReference>
<comment type="caution">
    <text evidence="3">The sequence shown here is derived from an EMBL/GenBank/DDBJ whole genome shotgun (WGS) entry which is preliminary data.</text>
</comment>
<dbReference type="AlphaFoldDB" id="A0A4R1HGJ7"/>
<keyword evidence="4" id="KW-1185">Reference proteome</keyword>
<dbReference type="Proteomes" id="UP000295560">
    <property type="component" value="Unassembled WGS sequence"/>
</dbReference>
<evidence type="ECO:0000256" key="1">
    <source>
        <dbReference type="SAM" id="MobiDB-lite"/>
    </source>
</evidence>
<name>A0A4R1HGJ7_PSEEN</name>
<evidence type="ECO:0000313" key="4">
    <source>
        <dbReference type="Proteomes" id="UP000295560"/>
    </source>
</evidence>
<evidence type="ECO:0000313" key="3">
    <source>
        <dbReference type="EMBL" id="TCK21304.1"/>
    </source>
</evidence>
<sequence>MPTYDFRCDACGATREVRARYETVAGLELVCVLCGGRMTKTFTATVGLMTRSAAAPSPAPPRRKGRRGGDSCDAALKLTKPNPFAAELRRVADANQGAEER</sequence>
<evidence type="ECO:0000259" key="2">
    <source>
        <dbReference type="SMART" id="SM00834"/>
    </source>
</evidence>
<proteinExistence type="predicted"/>
<dbReference type="EMBL" id="SMFZ01000002">
    <property type="protein sequence ID" value="TCK21304.1"/>
    <property type="molecule type" value="Genomic_DNA"/>
</dbReference>
<dbReference type="SMART" id="SM00834">
    <property type="entry name" value="CxxC_CXXC_SSSS"/>
    <property type="match status" value="1"/>
</dbReference>
<dbReference type="OrthoDB" id="9792898at2"/>
<feature type="domain" description="Putative regulatory protein FmdB zinc ribbon" evidence="2">
    <location>
        <begin position="1"/>
        <end position="43"/>
    </location>
</feature>
<reference evidence="3 4" key="1">
    <citation type="submission" date="2019-03" db="EMBL/GenBank/DDBJ databases">
        <title>Sequencing the genomes of 1000 actinobacteria strains.</title>
        <authorList>
            <person name="Klenk H.-P."/>
        </authorList>
    </citation>
    <scope>NUCLEOTIDE SEQUENCE [LARGE SCALE GENOMIC DNA]</scope>
    <source>
        <strain evidence="3 4">DSM 44969</strain>
    </source>
</reference>
<feature type="region of interest" description="Disordered" evidence="1">
    <location>
        <begin position="52"/>
        <end position="72"/>
    </location>
</feature>